<evidence type="ECO:0000256" key="10">
    <source>
        <dbReference type="ARBA" id="ARBA00029362"/>
    </source>
</evidence>
<protein>
    <recommendedName>
        <fullName evidence="13">Cysteine protease</fullName>
        <ecNumber evidence="13">3.4.22.-</ecNumber>
    </recommendedName>
</protein>
<dbReference type="OrthoDB" id="2960936at2759"/>
<evidence type="ECO:0000256" key="8">
    <source>
        <dbReference type="ARBA" id="ARBA00022927"/>
    </source>
</evidence>
<evidence type="ECO:0000256" key="14">
    <source>
        <dbReference type="SAM" id="MobiDB-lite"/>
    </source>
</evidence>
<dbReference type="GO" id="GO:0000423">
    <property type="term" value="P:mitophagy"/>
    <property type="evidence" value="ECO:0007669"/>
    <property type="project" value="TreeGrafter"/>
</dbReference>
<comment type="function">
    <text evidence="12">Cysteine protease that plays a key role in autophagy by mediating both proteolytic activation and delipidation of ATG8 family proteins. The protease activity is required for proteolytic activation of ATG8 family proteins: cleaves the C-terminal amino acid of ATG8 proteins to reveal a C-terminal glycine. Exposure of the glycine at the C-terminus is essential for ATG8 proteins conjugation to phosphatidylethanolamine (PE) and insertion to membranes, which is necessary for autophagy. In addition to the protease activity, also mediates delipidation of PE-conjugated ATG8 proteins.</text>
</comment>
<dbReference type="GO" id="GO:0034727">
    <property type="term" value="P:piecemeal microautophagy of the nucleus"/>
    <property type="evidence" value="ECO:0007669"/>
    <property type="project" value="TreeGrafter"/>
</dbReference>
<evidence type="ECO:0000256" key="7">
    <source>
        <dbReference type="ARBA" id="ARBA00022807"/>
    </source>
</evidence>
<dbReference type="GO" id="GO:0019786">
    <property type="term" value="F:protein-phosphatidylethanolamide deconjugating activity"/>
    <property type="evidence" value="ECO:0007669"/>
    <property type="project" value="InterPro"/>
</dbReference>
<comment type="subunit">
    <text evidence="11">Interacts with ATG8.</text>
</comment>
<dbReference type="Pfam" id="PF03416">
    <property type="entry name" value="Peptidase_C54"/>
    <property type="match status" value="1"/>
</dbReference>
<dbReference type="GO" id="GO:0005737">
    <property type="term" value="C:cytoplasm"/>
    <property type="evidence" value="ECO:0007669"/>
    <property type="project" value="UniProtKB-SubCell"/>
</dbReference>
<dbReference type="GO" id="GO:0000045">
    <property type="term" value="P:autophagosome assembly"/>
    <property type="evidence" value="ECO:0007669"/>
    <property type="project" value="TreeGrafter"/>
</dbReference>
<evidence type="ECO:0000256" key="12">
    <source>
        <dbReference type="ARBA" id="ARBA00045891"/>
    </source>
</evidence>
<reference evidence="16" key="1">
    <citation type="submission" date="2020-01" db="EMBL/GenBank/DDBJ databases">
        <title>Genome sequence of Kobresia littledalei, the first chromosome-level genome in the family Cyperaceae.</title>
        <authorList>
            <person name="Qu G."/>
        </authorList>
    </citation>
    <scope>NUCLEOTIDE SEQUENCE</scope>
    <source>
        <strain evidence="16">C.B.Clarke</strain>
        <tissue evidence="16">Leaf</tissue>
    </source>
</reference>
<feature type="domain" description="Peptidase C54 catalytic" evidence="15">
    <location>
        <begin position="131"/>
        <end position="414"/>
    </location>
</feature>
<evidence type="ECO:0000313" key="17">
    <source>
        <dbReference type="Proteomes" id="UP000623129"/>
    </source>
</evidence>
<dbReference type="GO" id="GO:0016485">
    <property type="term" value="P:protein processing"/>
    <property type="evidence" value="ECO:0007669"/>
    <property type="project" value="TreeGrafter"/>
</dbReference>
<comment type="catalytic activity">
    <reaction evidence="10">
        <text>[protein]-C-terminal L-amino acid-glycyl-phosphatidylethanolamide + H2O = [protein]-C-terminal L-amino acid-glycine + a 1,2-diacyl-sn-glycero-3-phosphoethanolamine</text>
        <dbReference type="Rhea" id="RHEA:67548"/>
        <dbReference type="Rhea" id="RHEA-COMP:17323"/>
        <dbReference type="Rhea" id="RHEA-COMP:17324"/>
        <dbReference type="ChEBI" id="CHEBI:15377"/>
        <dbReference type="ChEBI" id="CHEBI:64612"/>
        <dbReference type="ChEBI" id="CHEBI:172940"/>
        <dbReference type="ChEBI" id="CHEBI:172941"/>
    </reaction>
    <physiologicalReaction direction="left-to-right" evidence="10">
        <dbReference type="Rhea" id="RHEA:67549"/>
    </physiologicalReaction>
</comment>
<dbReference type="EC" id="3.4.22.-" evidence="13"/>
<dbReference type="InterPro" id="IPR038765">
    <property type="entry name" value="Papain-like_cys_pep_sf"/>
</dbReference>
<evidence type="ECO:0000256" key="9">
    <source>
        <dbReference type="ARBA" id="ARBA00023006"/>
    </source>
</evidence>
<evidence type="ECO:0000259" key="15">
    <source>
        <dbReference type="Pfam" id="PF03416"/>
    </source>
</evidence>
<feature type="region of interest" description="Disordered" evidence="14">
    <location>
        <begin position="1"/>
        <end position="30"/>
    </location>
</feature>
<evidence type="ECO:0000256" key="11">
    <source>
        <dbReference type="ARBA" id="ARBA00038724"/>
    </source>
</evidence>
<dbReference type="InterPro" id="IPR046792">
    <property type="entry name" value="Peptidase_C54_cat"/>
</dbReference>
<comment type="similarity">
    <text evidence="2 13">Belongs to the peptidase C54 family.</text>
</comment>
<keyword evidence="3" id="KW-0813">Transport</keyword>
<gene>
    <name evidence="16" type="ORF">FCM35_KLT19785</name>
</gene>
<feature type="compositionally biased region" description="Polar residues" evidence="14">
    <location>
        <begin position="14"/>
        <end position="30"/>
    </location>
</feature>
<dbReference type="GO" id="GO:0015031">
    <property type="term" value="P:protein transport"/>
    <property type="evidence" value="ECO:0007669"/>
    <property type="project" value="UniProtKB-KW"/>
</dbReference>
<dbReference type="PANTHER" id="PTHR22624">
    <property type="entry name" value="CYSTEINE PROTEASE ATG4"/>
    <property type="match status" value="1"/>
</dbReference>
<dbReference type="AlphaFoldDB" id="A0A833VU43"/>
<proteinExistence type="inferred from homology"/>
<evidence type="ECO:0000256" key="1">
    <source>
        <dbReference type="ARBA" id="ARBA00004496"/>
    </source>
</evidence>
<comment type="subcellular location">
    <subcellularLocation>
        <location evidence="1 13">Cytoplasm</location>
    </subcellularLocation>
</comment>
<keyword evidence="5 13" id="KW-0645">Protease</keyword>
<evidence type="ECO:0000256" key="5">
    <source>
        <dbReference type="ARBA" id="ARBA00022670"/>
    </source>
</evidence>
<dbReference type="InterPro" id="IPR005078">
    <property type="entry name" value="Peptidase_C54"/>
</dbReference>
<dbReference type="SUPFAM" id="SSF54001">
    <property type="entry name" value="Cysteine proteinases"/>
    <property type="match status" value="1"/>
</dbReference>
<accession>A0A833VU43</accession>
<dbReference type="EMBL" id="SWLB01000008">
    <property type="protein sequence ID" value="KAF3335278.1"/>
    <property type="molecule type" value="Genomic_DNA"/>
</dbReference>
<dbReference type="Proteomes" id="UP000623129">
    <property type="component" value="Unassembled WGS sequence"/>
</dbReference>
<keyword evidence="8 13" id="KW-0653">Protein transport</keyword>
<dbReference type="GO" id="GO:0004197">
    <property type="term" value="F:cysteine-type endopeptidase activity"/>
    <property type="evidence" value="ECO:0007669"/>
    <property type="project" value="TreeGrafter"/>
</dbReference>
<comment type="caution">
    <text evidence="16">The sequence shown here is derived from an EMBL/GenBank/DDBJ whole genome shotgun (WGS) entry which is preliminary data.</text>
</comment>
<sequence length="466" mass="51369">MTSLPEGTVDSKFPDSSSSAPNQIDSNSNTSKNSLFSSIFTSPFSIFESNPNFFSIEKETKPRTNDWTKTIKRIMTGGGAMRRLHERILGTGRIDTLSLSSEIWLLGVRYKVATEESSSSSTGDDADNGFSAFLEDFSSRIWVTYRKGFEVMGEARYTSDVNWGCMIRSSQMLVAQALIFHYLGRSWRKPTEKPYNQDYIKVLHQFGDSESCIFSIHNLVQAGKGYGLVAGSWVGPYAMCRAWETLARENNEKGKESLPFAVYVVSGDGDGERGGAPVLCRDVASRLSAEFSKGGSTWAPILLLVPLVLGLDKVNPRYIPLLKETLMFPQSLGILGGKPGASTYIVGVQDEKALYLDPHETQPAVDIGSDNLEADTTSYHCSTVRHIPLDQIDPSLAIGFYCRDKDDFDDLCSRSSELGERANGAPLFTVTDSFGAPTSNRFGDTFNLEHYSECSGHAGEDEWQLL</sequence>
<keyword evidence="7" id="KW-0788">Thiol protease</keyword>
<evidence type="ECO:0000256" key="4">
    <source>
        <dbReference type="ARBA" id="ARBA00022490"/>
    </source>
</evidence>
<keyword evidence="9 13" id="KW-0072">Autophagy</keyword>
<keyword evidence="17" id="KW-1185">Reference proteome</keyword>
<evidence type="ECO:0000256" key="13">
    <source>
        <dbReference type="RuleBase" id="RU363115"/>
    </source>
</evidence>
<evidence type="ECO:0000256" key="6">
    <source>
        <dbReference type="ARBA" id="ARBA00022801"/>
    </source>
</evidence>
<keyword evidence="6 13" id="KW-0378">Hydrolase</keyword>
<dbReference type="PANTHER" id="PTHR22624:SF49">
    <property type="entry name" value="CYSTEINE PROTEASE"/>
    <property type="match status" value="1"/>
</dbReference>
<name>A0A833VU43_9POAL</name>
<keyword evidence="4 13" id="KW-0963">Cytoplasm</keyword>
<evidence type="ECO:0000313" key="16">
    <source>
        <dbReference type="EMBL" id="KAF3335278.1"/>
    </source>
</evidence>
<evidence type="ECO:0000256" key="3">
    <source>
        <dbReference type="ARBA" id="ARBA00022448"/>
    </source>
</evidence>
<dbReference type="GO" id="GO:0035973">
    <property type="term" value="P:aggrephagy"/>
    <property type="evidence" value="ECO:0007669"/>
    <property type="project" value="TreeGrafter"/>
</dbReference>
<organism evidence="16 17">
    <name type="scientific">Carex littledalei</name>
    <dbReference type="NCBI Taxonomy" id="544730"/>
    <lineage>
        <taxon>Eukaryota</taxon>
        <taxon>Viridiplantae</taxon>
        <taxon>Streptophyta</taxon>
        <taxon>Embryophyta</taxon>
        <taxon>Tracheophyta</taxon>
        <taxon>Spermatophyta</taxon>
        <taxon>Magnoliopsida</taxon>
        <taxon>Liliopsida</taxon>
        <taxon>Poales</taxon>
        <taxon>Cyperaceae</taxon>
        <taxon>Cyperoideae</taxon>
        <taxon>Cariceae</taxon>
        <taxon>Carex</taxon>
        <taxon>Carex subgen. Euthyceras</taxon>
    </lineage>
</organism>
<evidence type="ECO:0000256" key="2">
    <source>
        <dbReference type="ARBA" id="ARBA00010958"/>
    </source>
</evidence>